<dbReference type="EMBL" id="MOBJ01000014">
    <property type="protein sequence ID" value="RON06530.1"/>
    <property type="molecule type" value="Genomic_DNA"/>
</dbReference>
<comment type="caution">
    <text evidence="1">The sequence shown here is derived from an EMBL/GenBank/DDBJ whole genome shotgun (WGS) entry which is preliminary data.</text>
</comment>
<evidence type="ECO:0000313" key="1">
    <source>
        <dbReference type="EMBL" id="RON06530.1"/>
    </source>
</evidence>
<protein>
    <submittedName>
        <fullName evidence="1">Uncharacterized protein</fullName>
    </submittedName>
</protein>
<dbReference type="Proteomes" id="UP000286071">
    <property type="component" value="Unassembled WGS sequence"/>
</dbReference>
<dbReference type="AlphaFoldDB" id="A0A423H2S1"/>
<accession>A0A423H2S1</accession>
<proteinExistence type="predicted"/>
<gene>
    <name evidence="1" type="ORF">BK659_19700</name>
</gene>
<evidence type="ECO:0000313" key="2">
    <source>
        <dbReference type="Proteomes" id="UP000286071"/>
    </source>
</evidence>
<sequence length="86" mass="9239">MQVLTIGIGDCGSLVVPPAQSERNLGGGGGEGASIFDDNFADEERTSVEVLVRQTLQNPLDTRSRDSVVRVEYRLVTVGVATSEFR</sequence>
<name>A0A423H2S1_9PSED</name>
<reference evidence="1 2" key="1">
    <citation type="submission" date="2016-10" db="EMBL/GenBank/DDBJ databases">
        <title>Comparative genome analysis of multiple Pseudomonas spp. focuses on biocontrol and plant growth promoting traits.</title>
        <authorList>
            <person name="Tao X.-Y."/>
            <person name="Taylor C.G."/>
        </authorList>
    </citation>
    <scope>NUCLEOTIDE SEQUENCE [LARGE SCALE GENOMIC DNA]</scope>
    <source>
        <strain evidence="1 2">48H11</strain>
    </source>
</reference>
<organism evidence="1 2">
    <name type="scientific">Pseudomonas brassicacearum</name>
    <dbReference type="NCBI Taxonomy" id="930166"/>
    <lineage>
        <taxon>Bacteria</taxon>
        <taxon>Pseudomonadati</taxon>
        <taxon>Pseudomonadota</taxon>
        <taxon>Gammaproteobacteria</taxon>
        <taxon>Pseudomonadales</taxon>
        <taxon>Pseudomonadaceae</taxon>
        <taxon>Pseudomonas</taxon>
    </lineage>
</organism>